<gene>
    <name evidence="1" type="ORF">LCGC14_1150440</name>
</gene>
<name>A0A0F9LVL5_9ZZZZ</name>
<comment type="caution">
    <text evidence="1">The sequence shown here is derived from an EMBL/GenBank/DDBJ whole genome shotgun (WGS) entry which is preliminary data.</text>
</comment>
<organism evidence="1">
    <name type="scientific">marine sediment metagenome</name>
    <dbReference type="NCBI Taxonomy" id="412755"/>
    <lineage>
        <taxon>unclassified sequences</taxon>
        <taxon>metagenomes</taxon>
        <taxon>ecological metagenomes</taxon>
    </lineage>
</organism>
<sequence>MADTFTLKVLGNGQLPNAINDLYAVPASTSTIIKTITLVNTNSVAEFINLYILPNGGTARRIIPKDCELRAQYSLIFDDELTLETLDKIQGDSTNASKVDFTINGVEKS</sequence>
<protein>
    <submittedName>
        <fullName evidence="1">Uncharacterized protein</fullName>
    </submittedName>
</protein>
<evidence type="ECO:0000313" key="1">
    <source>
        <dbReference type="EMBL" id="KKM99179.1"/>
    </source>
</evidence>
<proteinExistence type="predicted"/>
<accession>A0A0F9LVL5</accession>
<reference evidence="1" key="1">
    <citation type="journal article" date="2015" name="Nature">
        <title>Complex archaea that bridge the gap between prokaryotes and eukaryotes.</title>
        <authorList>
            <person name="Spang A."/>
            <person name="Saw J.H."/>
            <person name="Jorgensen S.L."/>
            <person name="Zaremba-Niedzwiedzka K."/>
            <person name="Martijn J."/>
            <person name="Lind A.E."/>
            <person name="van Eijk R."/>
            <person name="Schleper C."/>
            <person name="Guy L."/>
            <person name="Ettema T.J."/>
        </authorList>
    </citation>
    <scope>NUCLEOTIDE SEQUENCE</scope>
</reference>
<dbReference type="EMBL" id="LAZR01005526">
    <property type="protein sequence ID" value="KKM99179.1"/>
    <property type="molecule type" value="Genomic_DNA"/>
</dbReference>
<dbReference type="AlphaFoldDB" id="A0A0F9LVL5"/>